<comment type="cofactor">
    <cofactor evidence="2">
        <name>chloride</name>
        <dbReference type="ChEBI" id="CHEBI:17996"/>
    </cofactor>
</comment>
<dbReference type="GeneTree" id="ENSGT00940000155787"/>
<dbReference type="InterPro" id="IPR000668">
    <property type="entry name" value="Peptidase_C1A_C"/>
</dbReference>
<evidence type="ECO:0000256" key="10">
    <source>
        <dbReference type="ARBA" id="ARBA00023145"/>
    </source>
</evidence>
<evidence type="ECO:0000256" key="13">
    <source>
        <dbReference type="ARBA" id="ARBA00023214"/>
    </source>
</evidence>
<dbReference type="Pfam" id="PF00112">
    <property type="entry name" value="Peptidase_C1"/>
    <property type="match status" value="1"/>
</dbReference>
<keyword evidence="9" id="KW-0788">Thiol protease</keyword>
<comment type="similarity">
    <text evidence="3">Belongs to the peptidase C1 family.</text>
</comment>
<dbReference type="EC" id="3.4.14.1" evidence="5"/>
<evidence type="ECO:0000256" key="18">
    <source>
        <dbReference type="ARBA" id="ARBA00045556"/>
    </source>
</evidence>
<dbReference type="InterPro" id="IPR038765">
    <property type="entry name" value="Papain-like_cys_pep_sf"/>
</dbReference>
<keyword evidence="7" id="KW-0645">Protease</keyword>
<keyword evidence="10" id="KW-0865">Zymogen</keyword>
<dbReference type="SUPFAM" id="SSF75001">
    <property type="entry name" value="Dipeptidyl peptidase I (cathepsin C), exclusion domain"/>
    <property type="match status" value="1"/>
</dbReference>
<evidence type="ECO:0000256" key="6">
    <source>
        <dbReference type="ARBA" id="ARBA00014709"/>
    </source>
</evidence>
<dbReference type="PRINTS" id="PR00705">
    <property type="entry name" value="PAPAIN"/>
</dbReference>
<evidence type="ECO:0000256" key="3">
    <source>
        <dbReference type="ARBA" id="ARBA00008455"/>
    </source>
</evidence>
<keyword evidence="13" id="KW-0868">Chloride</keyword>
<dbReference type="CDD" id="cd02621">
    <property type="entry name" value="Peptidase_C1A_CathepsinC"/>
    <property type="match status" value="1"/>
</dbReference>
<evidence type="ECO:0000256" key="16">
    <source>
        <dbReference type="ARBA" id="ARBA00030778"/>
    </source>
</evidence>
<dbReference type="PANTHER" id="PTHR12411">
    <property type="entry name" value="CYSTEINE PROTEASE FAMILY C1-RELATED"/>
    <property type="match status" value="1"/>
</dbReference>
<evidence type="ECO:0000256" key="12">
    <source>
        <dbReference type="ARBA" id="ARBA00023180"/>
    </source>
</evidence>
<reference evidence="20" key="1">
    <citation type="submission" date="2025-08" db="UniProtKB">
        <authorList>
            <consortium name="Ensembl"/>
        </authorList>
    </citation>
    <scope>IDENTIFICATION</scope>
</reference>
<dbReference type="InterPro" id="IPR014882">
    <property type="entry name" value="CathepsinC_exc"/>
</dbReference>
<evidence type="ECO:0000256" key="14">
    <source>
        <dbReference type="ARBA" id="ARBA00029762"/>
    </source>
</evidence>
<keyword evidence="21" id="KW-1185">Reference proteome</keyword>
<dbReference type="Gene3D" id="3.90.70.10">
    <property type="entry name" value="Cysteine proteinases"/>
    <property type="match status" value="1"/>
</dbReference>
<dbReference type="Gene3D" id="2.40.128.80">
    <property type="entry name" value="Cathepsin C, exclusion domain"/>
    <property type="match status" value="1"/>
</dbReference>
<dbReference type="Pfam" id="PF08773">
    <property type="entry name" value="CathepsinC_exc"/>
    <property type="match status" value="1"/>
</dbReference>
<keyword evidence="8" id="KW-0378">Hydrolase</keyword>
<feature type="domain" description="Peptidase C1A papain C-terminal" evidence="19">
    <location>
        <begin position="265"/>
        <end position="491"/>
    </location>
</feature>
<evidence type="ECO:0000259" key="19">
    <source>
        <dbReference type="SMART" id="SM00645"/>
    </source>
</evidence>
<dbReference type="PROSITE" id="PS00640">
    <property type="entry name" value="THIOL_PROTEASE_ASN"/>
    <property type="match status" value="1"/>
</dbReference>
<organism evidence="20 21">
    <name type="scientific">Eptatretus burgeri</name>
    <name type="common">Inshore hagfish</name>
    <dbReference type="NCBI Taxonomy" id="7764"/>
    <lineage>
        <taxon>Eukaryota</taxon>
        <taxon>Metazoa</taxon>
        <taxon>Chordata</taxon>
        <taxon>Craniata</taxon>
        <taxon>Vertebrata</taxon>
        <taxon>Cyclostomata</taxon>
        <taxon>Myxini</taxon>
        <taxon>Myxiniformes</taxon>
        <taxon>Myxinidae</taxon>
        <taxon>Eptatretinae</taxon>
        <taxon>Eptatretus</taxon>
    </lineage>
</organism>
<keyword evidence="11" id="KW-1015">Disulfide bond</keyword>
<dbReference type="Proteomes" id="UP000694388">
    <property type="component" value="Unplaced"/>
</dbReference>
<dbReference type="AlphaFoldDB" id="A0A8C4PYF8"/>
<comment type="subunit">
    <text evidence="4">Tetramer of heterotrimers consisting of exclusion domain, heavy- and light chains.</text>
</comment>
<dbReference type="InterPro" id="IPR039412">
    <property type="entry name" value="CatC"/>
</dbReference>
<evidence type="ECO:0000256" key="7">
    <source>
        <dbReference type="ARBA" id="ARBA00022670"/>
    </source>
</evidence>
<evidence type="ECO:0000256" key="5">
    <source>
        <dbReference type="ARBA" id="ARBA00012059"/>
    </source>
</evidence>
<dbReference type="SUPFAM" id="SSF54001">
    <property type="entry name" value="Cysteine proteinases"/>
    <property type="match status" value="1"/>
</dbReference>
<name>A0A8C4PYF8_EPTBU</name>
<dbReference type="InterPro" id="IPR025660">
    <property type="entry name" value="Pept_his_AS"/>
</dbReference>
<dbReference type="InterPro" id="IPR013128">
    <property type="entry name" value="Peptidase_C1A"/>
</dbReference>
<evidence type="ECO:0000313" key="21">
    <source>
        <dbReference type="Proteomes" id="UP000694388"/>
    </source>
</evidence>
<reference evidence="20" key="2">
    <citation type="submission" date="2025-09" db="UniProtKB">
        <authorList>
            <consortium name="Ensembl"/>
        </authorList>
    </citation>
    <scope>IDENTIFICATION</scope>
</reference>
<keyword evidence="12" id="KW-0325">Glycoprotein</keyword>
<evidence type="ECO:0000256" key="4">
    <source>
        <dbReference type="ARBA" id="ARBA00011610"/>
    </source>
</evidence>
<dbReference type="SMART" id="SM00645">
    <property type="entry name" value="Pept_C1"/>
    <property type="match status" value="1"/>
</dbReference>
<dbReference type="InterPro" id="IPR000169">
    <property type="entry name" value="Pept_cys_AS"/>
</dbReference>
<dbReference type="PROSITE" id="PS00639">
    <property type="entry name" value="THIOL_PROTEASE_HIS"/>
    <property type="match status" value="1"/>
</dbReference>
<dbReference type="GO" id="GO:0008234">
    <property type="term" value="F:cysteine-type peptidase activity"/>
    <property type="evidence" value="ECO:0007669"/>
    <property type="project" value="UniProtKB-KW"/>
</dbReference>
<evidence type="ECO:0000313" key="20">
    <source>
        <dbReference type="Ensembl" id="ENSEBUP00000005653.1"/>
    </source>
</evidence>
<evidence type="ECO:0000256" key="2">
    <source>
        <dbReference type="ARBA" id="ARBA00001923"/>
    </source>
</evidence>
<dbReference type="Ensembl" id="ENSEBUT00000006094.1">
    <property type="protein sequence ID" value="ENSEBUP00000005653.1"/>
    <property type="gene ID" value="ENSEBUG00000003805.1"/>
</dbReference>
<comment type="catalytic activity">
    <reaction evidence="1">
        <text>Release of an N-terminal dipeptide, Xaa-Yaa-|-Zaa-, except when Xaa is Arg or Lys, or Yaa or Zaa is Pro.</text>
        <dbReference type="EC" id="3.4.14.1"/>
    </reaction>
</comment>
<accession>A0A8C4PYF8</accession>
<dbReference type="GO" id="GO:0008239">
    <property type="term" value="F:dipeptidyl-peptidase activity"/>
    <property type="evidence" value="ECO:0007669"/>
    <property type="project" value="UniProtKB-EC"/>
</dbReference>
<protein>
    <recommendedName>
        <fullName evidence="6">Dipeptidyl peptidase 1</fullName>
        <ecNumber evidence="5">3.4.14.1</ecNumber>
    </recommendedName>
    <alternativeName>
        <fullName evidence="15">Cathepsin C</fullName>
    </alternativeName>
    <alternativeName>
        <fullName evidence="14">Cathepsin J</fullName>
    </alternativeName>
    <alternativeName>
        <fullName evidence="17">Dipeptidyl peptidase I</fullName>
    </alternativeName>
    <alternativeName>
        <fullName evidence="16">Dipeptidyl transferase</fullName>
    </alternativeName>
</protein>
<evidence type="ECO:0000256" key="17">
    <source>
        <dbReference type="ARBA" id="ARBA00032961"/>
    </source>
</evidence>
<evidence type="ECO:0000256" key="1">
    <source>
        <dbReference type="ARBA" id="ARBA00000738"/>
    </source>
</evidence>
<dbReference type="PROSITE" id="PS00139">
    <property type="entry name" value="THIOL_PROTEASE_CYS"/>
    <property type="match status" value="1"/>
</dbReference>
<evidence type="ECO:0000256" key="8">
    <source>
        <dbReference type="ARBA" id="ARBA00022801"/>
    </source>
</evidence>
<sequence>MCLPALCTGVMKIASNETIPKVMGVAEGVNNAVALSNKQDLVLVVKMDPEERIDDERGSSFSRTLKEASGSGCEIVSQSSGFQQDCVPLFETGSDTTQEVIKLQSPNIAIDEHGNQGTFTLIYNQGFEVEVAGYKWFAFFPFLESNGTVTSYCDKARPGWVHDVMARQWSCFYGQRIDPPANKIPLVIAHHSSKRVPRQLFKNNPNIVNAINRIQTKWKARQYPEYHLFSSLFYSCSPVIVVAFTRRPPQSAPVTQDVKRLAGSLPETWDWRDVNGINFVSPVRDQENCGSCYAFASMAMLESRLRIITNNTEQPILSPQQVVSCSHYSQGCEGGFPYLIAGKYAQDFGMLEEAYCPYKGVDAPCQVQPHARYFVSDYQYVGGFYGACNEALMRLDLVNNGPVVVGFQVYGDFKYYSSGVYHHTGLDDAFNPFEQTNHAVLIVGYGHDATSGLDFWTVKNSWGEEWGEDGYFRIRRGNDECAIESIAVTATPIPQLG</sequence>
<dbReference type="InterPro" id="IPR036496">
    <property type="entry name" value="CathepsinC_exc_dom_sf"/>
</dbReference>
<evidence type="ECO:0000256" key="11">
    <source>
        <dbReference type="ARBA" id="ARBA00023157"/>
    </source>
</evidence>
<dbReference type="GO" id="GO:0006508">
    <property type="term" value="P:proteolysis"/>
    <property type="evidence" value="ECO:0007669"/>
    <property type="project" value="UniProtKB-KW"/>
</dbReference>
<comment type="function">
    <text evidence="18">Thiol protease. Has dipeptidylpeptidase activity. Active against a broad range of dipeptide substrates composed of both polar and hydrophobic amino acids. Proline cannot occupy the P1 position and arginine cannot occupy the P2 position of the substrate. Can act as both an exopeptidase and endopeptidase. Activates serine proteases such as elastase, cathepsin G and granzymes A and B.</text>
</comment>
<evidence type="ECO:0000256" key="15">
    <source>
        <dbReference type="ARBA" id="ARBA00029779"/>
    </source>
</evidence>
<dbReference type="InterPro" id="IPR025661">
    <property type="entry name" value="Pept_asp_AS"/>
</dbReference>
<proteinExistence type="inferred from homology"/>
<evidence type="ECO:0000256" key="9">
    <source>
        <dbReference type="ARBA" id="ARBA00022807"/>
    </source>
</evidence>